<dbReference type="AlphaFoldDB" id="A0AA88NBS1"/>
<gene>
    <name evidence="2" type="ORF">Q7C36_007285</name>
</gene>
<evidence type="ECO:0000313" key="2">
    <source>
        <dbReference type="EMBL" id="KAK2855416.1"/>
    </source>
</evidence>
<accession>A0AA88NBS1</accession>
<comment type="caution">
    <text evidence="2">The sequence shown here is derived from an EMBL/GenBank/DDBJ whole genome shotgun (WGS) entry which is preliminary data.</text>
</comment>
<dbReference type="Proteomes" id="UP001187315">
    <property type="component" value="Unassembled WGS sequence"/>
</dbReference>
<name>A0AA88NBS1_TACVA</name>
<keyword evidence="3" id="KW-1185">Reference proteome</keyword>
<evidence type="ECO:0000313" key="3">
    <source>
        <dbReference type="Proteomes" id="UP001187315"/>
    </source>
</evidence>
<keyword evidence="1" id="KW-1133">Transmembrane helix</keyword>
<sequence length="92" mass="11005">MEKEMVFTSYTNLMWMCKDLFNKQYMSEVLKFNSLSLSLSLSLSFFLSLSLSLSLSSYIYTLKVFQKKKASLLLYWTKDTWMQKISFYKMLL</sequence>
<proteinExistence type="predicted"/>
<protein>
    <submittedName>
        <fullName evidence="2">Uncharacterized protein</fullName>
    </submittedName>
</protein>
<feature type="transmembrane region" description="Helical" evidence="1">
    <location>
        <begin position="35"/>
        <end position="60"/>
    </location>
</feature>
<reference evidence="2" key="1">
    <citation type="submission" date="2023-08" db="EMBL/GenBank/DDBJ databases">
        <title>Pelteobagrus vachellii genome.</title>
        <authorList>
            <person name="Liu H."/>
        </authorList>
    </citation>
    <scope>NUCLEOTIDE SEQUENCE</scope>
    <source>
        <strain evidence="2">PRFRI_2022a</strain>
        <tissue evidence="2">Muscle</tissue>
    </source>
</reference>
<keyword evidence="1" id="KW-0812">Transmembrane</keyword>
<evidence type="ECO:0000256" key="1">
    <source>
        <dbReference type="SAM" id="Phobius"/>
    </source>
</evidence>
<dbReference type="EMBL" id="JAVHJS010000006">
    <property type="protein sequence ID" value="KAK2855416.1"/>
    <property type="molecule type" value="Genomic_DNA"/>
</dbReference>
<keyword evidence="1" id="KW-0472">Membrane</keyword>
<organism evidence="2 3">
    <name type="scientific">Tachysurus vachellii</name>
    <name type="common">Darkbarbel catfish</name>
    <name type="synonym">Pelteobagrus vachellii</name>
    <dbReference type="NCBI Taxonomy" id="175792"/>
    <lineage>
        <taxon>Eukaryota</taxon>
        <taxon>Metazoa</taxon>
        <taxon>Chordata</taxon>
        <taxon>Craniata</taxon>
        <taxon>Vertebrata</taxon>
        <taxon>Euteleostomi</taxon>
        <taxon>Actinopterygii</taxon>
        <taxon>Neopterygii</taxon>
        <taxon>Teleostei</taxon>
        <taxon>Ostariophysi</taxon>
        <taxon>Siluriformes</taxon>
        <taxon>Bagridae</taxon>
        <taxon>Tachysurus</taxon>
    </lineage>
</organism>